<protein>
    <submittedName>
        <fullName evidence="2">Uncharacterized protein</fullName>
    </submittedName>
</protein>
<dbReference type="AlphaFoldDB" id="X0VP86"/>
<sequence length="263" mass="29907">LITVQQSEGAILIGIGIFVGGFIIGWFMTSGHDSSSPDAQVISEENYILTWNDFIEGWNNDYISGNTNLANYMMMYNLTYLDSVRRAEHDVASYVHLTNWSDVQTNMTSLVDYKENITKFIISTLHGYNRVEVSILQHMYDTDSWSYTTPMKIGKHYITGDQYAWMDLELYGSQSFPPNYNVPTQYKVCFGTHPVGYNGDYDIGDKLYVTFMYVPNGNSITLKNLNSDEETVYTQGVHDLEGLLNEVIDVTIRDSGLPSYDNT</sequence>
<keyword evidence="1" id="KW-0812">Transmembrane</keyword>
<comment type="caution">
    <text evidence="2">The sequence shown here is derived from an EMBL/GenBank/DDBJ whole genome shotgun (WGS) entry which is preliminary data.</text>
</comment>
<feature type="non-terminal residue" evidence="2">
    <location>
        <position position="1"/>
    </location>
</feature>
<keyword evidence="1" id="KW-0472">Membrane</keyword>
<reference evidence="2" key="1">
    <citation type="journal article" date="2014" name="Front. Microbiol.">
        <title>High frequency of phylogenetically diverse reductive dehalogenase-homologous genes in deep subseafloor sedimentary metagenomes.</title>
        <authorList>
            <person name="Kawai M."/>
            <person name="Futagami T."/>
            <person name="Toyoda A."/>
            <person name="Takaki Y."/>
            <person name="Nishi S."/>
            <person name="Hori S."/>
            <person name="Arai W."/>
            <person name="Tsubouchi T."/>
            <person name="Morono Y."/>
            <person name="Uchiyama I."/>
            <person name="Ito T."/>
            <person name="Fujiyama A."/>
            <person name="Inagaki F."/>
            <person name="Takami H."/>
        </authorList>
    </citation>
    <scope>NUCLEOTIDE SEQUENCE</scope>
    <source>
        <strain evidence="2">Expedition CK06-06</strain>
    </source>
</reference>
<evidence type="ECO:0000313" key="2">
    <source>
        <dbReference type="EMBL" id="GAG20204.1"/>
    </source>
</evidence>
<evidence type="ECO:0000256" key="1">
    <source>
        <dbReference type="SAM" id="Phobius"/>
    </source>
</evidence>
<feature type="non-terminal residue" evidence="2">
    <location>
        <position position="263"/>
    </location>
</feature>
<proteinExistence type="predicted"/>
<name>X0VP86_9ZZZZ</name>
<dbReference type="EMBL" id="BARS01030299">
    <property type="protein sequence ID" value="GAG20204.1"/>
    <property type="molecule type" value="Genomic_DNA"/>
</dbReference>
<keyword evidence="1" id="KW-1133">Transmembrane helix</keyword>
<feature type="transmembrane region" description="Helical" evidence="1">
    <location>
        <begin position="9"/>
        <end position="28"/>
    </location>
</feature>
<organism evidence="2">
    <name type="scientific">marine sediment metagenome</name>
    <dbReference type="NCBI Taxonomy" id="412755"/>
    <lineage>
        <taxon>unclassified sequences</taxon>
        <taxon>metagenomes</taxon>
        <taxon>ecological metagenomes</taxon>
    </lineage>
</organism>
<accession>X0VP86</accession>
<gene>
    <name evidence="2" type="ORF">S01H1_47264</name>
</gene>